<proteinExistence type="inferred from homology"/>
<dbReference type="PANTHER" id="PTHR43690">
    <property type="entry name" value="NARDILYSIN"/>
    <property type="match status" value="1"/>
</dbReference>
<dbReference type="GO" id="GO:0006508">
    <property type="term" value="P:proteolysis"/>
    <property type="evidence" value="ECO:0007669"/>
    <property type="project" value="UniProtKB-KW"/>
</dbReference>
<dbReference type="Pfam" id="PF00675">
    <property type="entry name" value="Peptidase_M16"/>
    <property type="match status" value="1"/>
</dbReference>
<dbReference type="InterPro" id="IPR007863">
    <property type="entry name" value="Peptidase_M16_C"/>
</dbReference>
<keyword evidence="6" id="KW-0862">Zinc</keyword>
<dbReference type="InterPro" id="IPR011249">
    <property type="entry name" value="Metalloenz_LuxS/M16"/>
</dbReference>
<gene>
    <name evidence="12" type="ORF">AAG747_16245</name>
</gene>
<evidence type="ECO:0000256" key="6">
    <source>
        <dbReference type="ARBA" id="ARBA00022833"/>
    </source>
</evidence>
<evidence type="ECO:0000256" key="9">
    <source>
        <dbReference type="SAM" id="SignalP"/>
    </source>
</evidence>
<dbReference type="GO" id="GO:0004222">
    <property type="term" value="F:metalloendopeptidase activity"/>
    <property type="evidence" value="ECO:0007669"/>
    <property type="project" value="InterPro"/>
</dbReference>
<reference evidence="12 13" key="1">
    <citation type="submission" date="2024-04" db="EMBL/GenBank/DDBJ databases">
        <title>Novel genus in family Flammeovirgaceae.</title>
        <authorList>
            <person name="Nguyen T.H."/>
            <person name="Vuong T.Q."/>
            <person name="Le H."/>
            <person name="Kim S.-G."/>
        </authorList>
    </citation>
    <scope>NUCLEOTIDE SEQUENCE [LARGE SCALE GENOMIC DNA]</scope>
    <source>
        <strain evidence="12 13">JCM 23209</strain>
    </source>
</reference>
<feature type="domain" description="Peptidase M16 N-terminal" evidence="10">
    <location>
        <begin position="45"/>
        <end position="163"/>
    </location>
</feature>
<evidence type="ECO:0000256" key="2">
    <source>
        <dbReference type="ARBA" id="ARBA00007261"/>
    </source>
</evidence>
<feature type="domain" description="Peptidase M16 C-terminal" evidence="11">
    <location>
        <begin position="691"/>
        <end position="851"/>
    </location>
</feature>
<keyword evidence="13" id="KW-1185">Reference proteome</keyword>
<organism evidence="12 13">
    <name type="scientific">Rapidithrix thailandica</name>
    <dbReference type="NCBI Taxonomy" id="413964"/>
    <lineage>
        <taxon>Bacteria</taxon>
        <taxon>Pseudomonadati</taxon>
        <taxon>Bacteroidota</taxon>
        <taxon>Cytophagia</taxon>
        <taxon>Cytophagales</taxon>
        <taxon>Flammeovirgaceae</taxon>
        <taxon>Rapidithrix</taxon>
    </lineage>
</organism>
<sequence>MHTSRTFLALIFLVLGQSIAFAQALKTDPNLTKGQFKNGLTYYIYPHAYPEGQVNLRLYVKAGSLQETEQQRGLAHFVEHMAFNGTKNFEKNELISFLESKGVKFGHDLNAHTSFDETVYKLQLPANTLQELDEALTVLSDWAFAISFDSLQIEKERGVIMEEWRTGLGARGRMRKAFLSSLLNESRFVERLPIGDTAVIQHFNHQEIKDFYHSWYRPELMAVAITGDIDAKKVKKLIKKHFRKQKNQERAWPESYPVPEHKDTLVNIVTDPEATDVEMSLYKKTKAFDPIQTEESYNQYLTRSMVNRLMSHRFSQISLKNPAYRKAGLSIGNLVSTKGAFGGDISLYKEKIEKGILQYMREKERMMRYGFTNSELNIVKKNYLLKLEQALKGKEGKASGAFLGDIENHFYKGHAMVSKEEELKLARKHLSDIDSVALLQYLQTFDQKEDVVVIVTAPEEIKDKLPTEKALLALLQTTKAEALEPWSVHTVVPGQLLAEEPMAGRIVKENSLEVIGAKEWVLSNQARVIFKPTDLDPNRVNMSGFREGGLYALDSAEYVTGMFAKSVIGMSGAGNFSRQALSEYLAGNTASAILILAKNREGVVAGADLTDLEEMFRLMYLKWTAPRVDSTMFVATQERTLEAIANARKKPDYSYNRQLGLLLNGRSYVTEGLDSARLEKELVLDKIIPVFQKRFGSAQGFTFVITGQVEEAVLKPLVERYLAALPSENIRKDYVYQGPALNPEKKELVDYAGQSPKAKVNIFFRETDFEYDYAYTLKLEMLEEVLKIKLRHQLREESSGVYGVGVSLSATSKPNKLMQGRVVYTCSPDNVDRLQKEVFQELDKICKDPASFESELVNIKTQMLEARRVKQQSNTFWNSGIRNHYYHGFTDWGYFTNYAAMVNAIDAGMLSRMLQRQLEQENIIKATLLPIKN</sequence>
<keyword evidence="4" id="KW-0479">Metal-binding</keyword>
<dbReference type="AlphaFoldDB" id="A0AAW9S2N6"/>
<evidence type="ECO:0000256" key="4">
    <source>
        <dbReference type="ARBA" id="ARBA00022723"/>
    </source>
</evidence>
<evidence type="ECO:0000313" key="13">
    <source>
        <dbReference type="Proteomes" id="UP001403385"/>
    </source>
</evidence>
<keyword evidence="3" id="KW-0645">Protease</keyword>
<keyword evidence="5" id="KW-0378">Hydrolase</keyword>
<comment type="caution">
    <text evidence="12">The sequence shown here is derived from an EMBL/GenBank/DDBJ whole genome shotgun (WGS) entry which is preliminary data.</text>
</comment>
<evidence type="ECO:0000259" key="11">
    <source>
        <dbReference type="Pfam" id="PF05193"/>
    </source>
</evidence>
<accession>A0AAW9S2N6</accession>
<dbReference type="Gene3D" id="3.30.830.10">
    <property type="entry name" value="Metalloenzyme, LuxS/M16 peptidase-like"/>
    <property type="match status" value="4"/>
</dbReference>
<evidence type="ECO:0000256" key="3">
    <source>
        <dbReference type="ARBA" id="ARBA00022670"/>
    </source>
</evidence>
<dbReference type="Proteomes" id="UP001403385">
    <property type="component" value="Unassembled WGS sequence"/>
</dbReference>
<dbReference type="EMBL" id="JBDKWZ010000009">
    <property type="protein sequence ID" value="MEN7549475.1"/>
    <property type="molecule type" value="Genomic_DNA"/>
</dbReference>
<evidence type="ECO:0000259" key="10">
    <source>
        <dbReference type="Pfam" id="PF00675"/>
    </source>
</evidence>
<keyword evidence="9" id="KW-0732">Signal</keyword>
<comment type="similarity">
    <text evidence="2 8">Belongs to the peptidase M16 family.</text>
</comment>
<dbReference type="InterPro" id="IPR011765">
    <property type="entry name" value="Pept_M16_N"/>
</dbReference>
<feature type="chain" id="PRO_5043488641" evidence="9">
    <location>
        <begin position="23"/>
        <end position="933"/>
    </location>
</feature>
<dbReference type="InterPro" id="IPR001431">
    <property type="entry name" value="Pept_M16_Zn_BS"/>
</dbReference>
<dbReference type="PANTHER" id="PTHR43690:SF34">
    <property type="entry name" value="ZINC PROTEASE PQQL-LIKE"/>
    <property type="match status" value="1"/>
</dbReference>
<dbReference type="InterPro" id="IPR050626">
    <property type="entry name" value="Peptidase_M16"/>
</dbReference>
<keyword evidence="7" id="KW-0482">Metalloprotease</keyword>
<comment type="cofactor">
    <cofactor evidence="1">
        <name>Zn(2+)</name>
        <dbReference type="ChEBI" id="CHEBI:29105"/>
    </cofactor>
</comment>
<dbReference type="PROSITE" id="PS00143">
    <property type="entry name" value="INSULINASE"/>
    <property type="match status" value="1"/>
</dbReference>
<evidence type="ECO:0000313" key="12">
    <source>
        <dbReference type="EMBL" id="MEN7549475.1"/>
    </source>
</evidence>
<evidence type="ECO:0000256" key="7">
    <source>
        <dbReference type="ARBA" id="ARBA00023049"/>
    </source>
</evidence>
<protein>
    <submittedName>
        <fullName evidence="12">Insulinase family protein</fullName>
    </submittedName>
</protein>
<dbReference type="SUPFAM" id="SSF63411">
    <property type="entry name" value="LuxS/MPP-like metallohydrolase"/>
    <property type="match status" value="3"/>
</dbReference>
<dbReference type="GO" id="GO:0046872">
    <property type="term" value="F:metal ion binding"/>
    <property type="evidence" value="ECO:0007669"/>
    <property type="project" value="UniProtKB-KW"/>
</dbReference>
<evidence type="ECO:0000256" key="1">
    <source>
        <dbReference type="ARBA" id="ARBA00001947"/>
    </source>
</evidence>
<feature type="domain" description="Peptidase M16 C-terminal" evidence="11">
    <location>
        <begin position="203"/>
        <end position="382"/>
    </location>
</feature>
<name>A0AAW9S2N6_9BACT</name>
<evidence type="ECO:0000256" key="5">
    <source>
        <dbReference type="ARBA" id="ARBA00022801"/>
    </source>
</evidence>
<evidence type="ECO:0000256" key="8">
    <source>
        <dbReference type="RuleBase" id="RU004447"/>
    </source>
</evidence>
<dbReference type="Pfam" id="PF05193">
    <property type="entry name" value="Peptidase_M16_C"/>
    <property type="match status" value="2"/>
</dbReference>
<feature type="signal peptide" evidence="9">
    <location>
        <begin position="1"/>
        <end position="22"/>
    </location>
</feature>
<dbReference type="RefSeq" id="WP_346822254.1">
    <property type="nucleotide sequence ID" value="NZ_JBDKWZ010000009.1"/>
</dbReference>